<reference evidence="3" key="1">
    <citation type="journal article" date="2005" name="Nature">
        <title>The map-based sequence of the rice genome.</title>
        <authorList>
            <consortium name="International rice genome sequencing project (IRGSP)"/>
            <person name="Matsumoto T."/>
            <person name="Wu J."/>
            <person name="Kanamori H."/>
            <person name="Katayose Y."/>
            <person name="Fujisawa M."/>
            <person name="Namiki N."/>
            <person name="Mizuno H."/>
            <person name="Yamamoto K."/>
            <person name="Antonio B.A."/>
            <person name="Baba T."/>
            <person name="Sakata K."/>
            <person name="Nagamura Y."/>
            <person name="Aoki H."/>
            <person name="Arikawa K."/>
            <person name="Arita K."/>
            <person name="Bito T."/>
            <person name="Chiden Y."/>
            <person name="Fujitsuka N."/>
            <person name="Fukunaka R."/>
            <person name="Hamada M."/>
            <person name="Harada C."/>
            <person name="Hayashi A."/>
            <person name="Hijishita S."/>
            <person name="Honda M."/>
            <person name="Hosokawa S."/>
            <person name="Ichikawa Y."/>
            <person name="Idonuma A."/>
            <person name="Iijima M."/>
            <person name="Ikeda M."/>
            <person name="Ikeno M."/>
            <person name="Ito K."/>
            <person name="Ito S."/>
            <person name="Ito T."/>
            <person name="Ito Y."/>
            <person name="Ito Y."/>
            <person name="Iwabuchi A."/>
            <person name="Kamiya K."/>
            <person name="Karasawa W."/>
            <person name="Kurita K."/>
            <person name="Katagiri S."/>
            <person name="Kikuta A."/>
            <person name="Kobayashi H."/>
            <person name="Kobayashi N."/>
            <person name="Machita K."/>
            <person name="Maehara T."/>
            <person name="Masukawa M."/>
            <person name="Mizubayashi T."/>
            <person name="Mukai Y."/>
            <person name="Nagasaki H."/>
            <person name="Nagata Y."/>
            <person name="Naito S."/>
            <person name="Nakashima M."/>
            <person name="Nakama Y."/>
            <person name="Nakamichi Y."/>
            <person name="Nakamura M."/>
            <person name="Meguro A."/>
            <person name="Negishi M."/>
            <person name="Ohta I."/>
            <person name="Ohta T."/>
            <person name="Okamoto M."/>
            <person name="Ono N."/>
            <person name="Saji S."/>
            <person name="Sakaguchi M."/>
            <person name="Sakai K."/>
            <person name="Shibata M."/>
            <person name="Shimokawa T."/>
            <person name="Song J."/>
            <person name="Takazaki Y."/>
            <person name="Terasawa K."/>
            <person name="Tsugane M."/>
            <person name="Tsuji K."/>
            <person name="Ueda S."/>
            <person name="Waki K."/>
            <person name="Yamagata H."/>
            <person name="Yamamoto M."/>
            <person name="Yamamoto S."/>
            <person name="Yamane H."/>
            <person name="Yoshiki S."/>
            <person name="Yoshihara R."/>
            <person name="Yukawa K."/>
            <person name="Zhong H."/>
            <person name="Yano M."/>
            <person name="Yuan Q."/>
            <person name="Ouyang S."/>
            <person name="Liu J."/>
            <person name="Jones K.M."/>
            <person name="Gansberger K."/>
            <person name="Moffat K."/>
            <person name="Hill J."/>
            <person name="Bera J."/>
            <person name="Fadrosh D."/>
            <person name="Jin S."/>
            <person name="Johri S."/>
            <person name="Kim M."/>
            <person name="Overton L."/>
            <person name="Reardon M."/>
            <person name="Tsitrin T."/>
            <person name="Vuong H."/>
            <person name="Weaver B."/>
            <person name="Ciecko A."/>
            <person name="Tallon L."/>
            <person name="Jackson J."/>
            <person name="Pai G."/>
            <person name="Aken S.V."/>
            <person name="Utterback T."/>
            <person name="Reidmuller S."/>
            <person name="Feldblyum T."/>
            <person name="Hsiao J."/>
            <person name="Zismann V."/>
            <person name="Iobst S."/>
            <person name="de Vazeille A.R."/>
            <person name="Buell C.R."/>
            <person name="Ying K."/>
            <person name="Li Y."/>
            <person name="Lu T."/>
            <person name="Huang Y."/>
            <person name="Zhao Q."/>
            <person name="Feng Q."/>
            <person name="Zhang L."/>
            <person name="Zhu J."/>
            <person name="Weng Q."/>
            <person name="Mu J."/>
            <person name="Lu Y."/>
            <person name="Fan D."/>
            <person name="Liu Y."/>
            <person name="Guan J."/>
            <person name="Zhang Y."/>
            <person name="Yu S."/>
            <person name="Liu X."/>
            <person name="Zhang Y."/>
            <person name="Hong G."/>
            <person name="Han B."/>
            <person name="Choisne N."/>
            <person name="Demange N."/>
            <person name="Orjeda G."/>
            <person name="Samain S."/>
            <person name="Cattolico L."/>
            <person name="Pelletier E."/>
            <person name="Couloux A."/>
            <person name="Segurens B."/>
            <person name="Wincker P."/>
            <person name="D'Hont A."/>
            <person name="Scarpelli C."/>
            <person name="Weissenbach J."/>
            <person name="Salanoubat M."/>
            <person name="Quetier F."/>
            <person name="Yu Y."/>
            <person name="Kim H.R."/>
            <person name="Rambo T."/>
            <person name="Currie J."/>
            <person name="Collura K."/>
            <person name="Luo M."/>
            <person name="Yang T."/>
            <person name="Ammiraju J.S.S."/>
            <person name="Engler F."/>
            <person name="Soderlund C."/>
            <person name="Wing R.A."/>
            <person name="Palmer L.E."/>
            <person name="de la Bastide M."/>
            <person name="Spiegel L."/>
            <person name="Nascimento L."/>
            <person name="Zutavern T."/>
            <person name="O'Shaughnessy A."/>
            <person name="Dike S."/>
            <person name="Dedhia N."/>
            <person name="Preston R."/>
            <person name="Balija V."/>
            <person name="McCombie W.R."/>
            <person name="Chow T."/>
            <person name="Chen H."/>
            <person name="Chung M."/>
            <person name="Chen C."/>
            <person name="Shaw J."/>
            <person name="Wu H."/>
            <person name="Hsiao K."/>
            <person name="Chao Y."/>
            <person name="Chu M."/>
            <person name="Cheng C."/>
            <person name="Hour A."/>
            <person name="Lee P."/>
            <person name="Lin S."/>
            <person name="Lin Y."/>
            <person name="Liou J."/>
            <person name="Liu S."/>
            <person name="Hsing Y."/>
            <person name="Raghuvanshi S."/>
            <person name="Mohanty A."/>
            <person name="Bharti A.K."/>
            <person name="Gaur A."/>
            <person name="Gupta V."/>
            <person name="Kumar D."/>
            <person name="Ravi V."/>
            <person name="Vij S."/>
            <person name="Kapur A."/>
            <person name="Khurana P."/>
            <person name="Khurana P."/>
            <person name="Khurana J.P."/>
            <person name="Tyagi A.K."/>
            <person name="Gaikwad K."/>
            <person name="Singh A."/>
            <person name="Dalal V."/>
            <person name="Srivastava S."/>
            <person name="Dixit A."/>
            <person name="Pal A.K."/>
            <person name="Ghazi I.A."/>
            <person name="Yadav M."/>
            <person name="Pandit A."/>
            <person name="Bhargava A."/>
            <person name="Sureshbabu K."/>
            <person name="Batra K."/>
            <person name="Sharma T.R."/>
            <person name="Mohapatra T."/>
            <person name="Singh N.K."/>
            <person name="Messing J."/>
            <person name="Nelson A.B."/>
            <person name="Fuks G."/>
            <person name="Kavchok S."/>
            <person name="Keizer G."/>
            <person name="Linton E."/>
            <person name="Llaca V."/>
            <person name="Song R."/>
            <person name="Tanyolac B."/>
            <person name="Young S."/>
            <person name="Ho-Il K."/>
            <person name="Hahn J.H."/>
            <person name="Sangsakoo G."/>
            <person name="Vanavichit A."/>
            <person name="de Mattos Luiz.A.T."/>
            <person name="Zimmer P.D."/>
            <person name="Malone G."/>
            <person name="Dellagostin O."/>
            <person name="de Oliveira A.C."/>
            <person name="Bevan M."/>
            <person name="Bancroft I."/>
            <person name="Minx P."/>
            <person name="Cordum H."/>
            <person name="Wilson R."/>
            <person name="Cheng Z."/>
            <person name="Jin W."/>
            <person name="Jiang J."/>
            <person name="Leong S.A."/>
            <person name="Iwama H."/>
            <person name="Gojobori T."/>
            <person name="Itoh T."/>
            <person name="Niimura Y."/>
            <person name="Fujii Y."/>
            <person name="Habara T."/>
            <person name="Sakai H."/>
            <person name="Sato Y."/>
            <person name="Wilson G."/>
            <person name="Kumar K."/>
            <person name="McCouch S."/>
            <person name="Juretic N."/>
            <person name="Hoen D."/>
            <person name="Wright S."/>
            <person name="Bruskiewich R."/>
            <person name="Bureau T."/>
            <person name="Miyao A."/>
            <person name="Hirochika H."/>
            <person name="Nishikawa T."/>
            <person name="Kadowaki K."/>
            <person name="Sugiura M."/>
            <person name="Burr B."/>
            <person name="Sasaki T."/>
        </authorList>
    </citation>
    <scope>NUCLEOTIDE SEQUENCE [LARGE SCALE GENOMIC DNA]</scope>
    <source>
        <strain evidence="3">cv. Nipponbare</strain>
    </source>
</reference>
<organism evidence="2 3">
    <name type="scientific">Oryza sativa subsp. japonica</name>
    <name type="common">Rice</name>
    <dbReference type="NCBI Taxonomy" id="39947"/>
    <lineage>
        <taxon>Eukaryota</taxon>
        <taxon>Viridiplantae</taxon>
        <taxon>Streptophyta</taxon>
        <taxon>Embryophyta</taxon>
        <taxon>Tracheophyta</taxon>
        <taxon>Spermatophyta</taxon>
        <taxon>Magnoliopsida</taxon>
        <taxon>Liliopsida</taxon>
        <taxon>Poales</taxon>
        <taxon>Poaceae</taxon>
        <taxon>BOP clade</taxon>
        <taxon>Oryzoideae</taxon>
        <taxon>Oryzeae</taxon>
        <taxon>Oryzinae</taxon>
        <taxon>Oryza</taxon>
        <taxon>Oryza sativa</taxon>
    </lineage>
</organism>
<evidence type="ECO:0000256" key="1">
    <source>
        <dbReference type="SAM" id="MobiDB-lite"/>
    </source>
</evidence>
<proteinExistence type="predicted"/>
<feature type="compositionally biased region" description="Acidic residues" evidence="1">
    <location>
        <begin position="48"/>
        <end position="57"/>
    </location>
</feature>
<accession>Q8H497</accession>
<dbReference type="Proteomes" id="UP000000763">
    <property type="component" value="Chromosome 7"/>
</dbReference>
<name>Q8H497_ORYSJ</name>
<reference evidence="3" key="2">
    <citation type="journal article" date="2008" name="Nucleic Acids Res.">
        <title>The rice annotation project database (RAP-DB): 2008 update.</title>
        <authorList>
            <consortium name="The rice annotation project (RAP)"/>
        </authorList>
    </citation>
    <scope>GENOME REANNOTATION</scope>
    <source>
        <strain evidence="3">cv. Nipponbare</strain>
    </source>
</reference>
<protein>
    <submittedName>
        <fullName evidence="2">Uncharacterized protein</fullName>
    </submittedName>
</protein>
<gene>
    <name evidence="2" type="primary">P0427D10.132</name>
</gene>
<dbReference type="EMBL" id="AP004272">
    <property type="protein sequence ID" value="BAC20061.1"/>
    <property type="molecule type" value="Genomic_DNA"/>
</dbReference>
<evidence type="ECO:0000313" key="3">
    <source>
        <dbReference type="Proteomes" id="UP000000763"/>
    </source>
</evidence>
<evidence type="ECO:0000313" key="2">
    <source>
        <dbReference type="EMBL" id="BAC20061.1"/>
    </source>
</evidence>
<feature type="region of interest" description="Disordered" evidence="1">
    <location>
        <begin position="36"/>
        <end position="110"/>
    </location>
</feature>
<dbReference type="AlphaFoldDB" id="Q8H497"/>
<sequence>MSALHPLVIDGIRVDSVQAFQQTTAVQPRRVDLRRAQHMARKRSPKEMEEETAEEGGEERATFHSRAPAMDGSGLALAGRRQGASCSSPCPSYPLAKAAADRGPPHAPAW</sequence>